<dbReference type="PANTHER" id="PTHR46746">
    <property type="entry name" value="KILLER CELL LECTIN-LIKE RECEPTOR SUBFAMILY F MEMBER 2"/>
    <property type="match status" value="1"/>
</dbReference>
<name>A0A8C6RBT0_NANGA</name>
<keyword evidence="1" id="KW-0430">Lectin</keyword>
<dbReference type="Pfam" id="PF00059">
    <property type="entry name" value="Lectin_C"/>
    <property type="match status" value="1"/>
</dbReference>
<feature type="domain" description="C-type lectin" evidence="4">
    <location>
        <begin position="84"/>
        <end position="198"/>
    </location>
</feature>
<dbReference type="Gene3D" id="3.10.100.10">
    <property type="entry name" value="Mannose-Binding Protein A, subunit A"/>
    <property type="match status" value="1"/>
</dbReference>
<dbReference type="OMA" id="GQDCVEF"/>
<dbReference type="SMART" id="SM00034">
    <property type="entry name" value="CLECT"/>
    <property type="match status" value="1"/>
</dbReference>
<dbReference type="CDD" id="cd03590">
    <property type="entry name" value="CLECT_DC-SIGN_like"/>
    <property type="match status" value="1"/>
</dbReference>
<dbReference type="SUPFAM" id="SSF56436">
    <property type="entry name" value="C-type lectin-like"/>
    <property type="match status" value="1"/>
</dbReference>
<dbReference type="Proteomes" id="UP000694381">
    <property type="component" value="Unassembled WGS sequence"/>
</dbReference>
<evidence type="ECO:0000256" key="2">
    <source>
        <dbReference type="ARBA" id="ARBA00023157"/>
    </source>
</evidence>
<evidence type="ECO:0000256" key="3">
    <source>
        <dbReference type="SAM" id="Phobius"/>
    </source>
</evidence>
<organism evidence="5 6">
    <name type="scientific">Nannospalax galili</name>
    <name type="common">Northern Israeli blind subterranean mole rat</name>
    <name type="synonym">Spalax galili</name>
    <dbReference type="NCBI Taxonomy" id="1026970"/>
    <lineage>
        <taxon>Eukaryota</taxon>
        <taxon>Metazoa</taxon>
        <taxon>Chordata</taxon>
        <taxon>Craniata</taxon>
        <taxon>Vertebrata</taxon>
        <taxon>Euteleostomi</taxon>
        <taxon>Mammalia</taxon>
        <taxon>Eutheria</taxon>
        <taxon>Euarchontoglires</taxon>
        <taxon>Glires</taxon>
        <taxon>Rodentia</taxon>
        <taxon>Myomorpha</taxon>
        <taxon>Muroidea</taxon>
        <taxon>Spalacidae</taxon>
        <taxon>Spalacinae</taxon>
        <taxon>Nannospalax</taxon>
    </lineage>
</organism>
<keyword evidence="3" id="KW-0472">Membrane</keyword>
<proteinExistence type="predicted"/>
<protein>
    <submittedName>
        <fullName evidence="5">CD209e antigen</fullName>
    </submittedName>
</protein>
<keyword evidence="3" id="KW-1133">Transmembrane helix</keyword>
<gene>
    <name evidence="5" type="primary">LOC103743330</name>
</gene>
<evidence type="ECO:0000256" key="1">
    <source>
        <dbReference type="ARBA" id="ARBA00022734"/>
    </source>
</evidence>
<dbReference type="PROSITE" id="PS00615">
    <property type="entry name" value="C_TYPE_LECTIN_1"/>
    <property type="match status" value="1"/>
</dbReference>
<accession>A0A8C6RBT0</accession>
<dbReference type="InterPro" id="IPR001304">
    <property type="entry name" value="C-type_lectin-like"/>
</dbReference>
<reference evidence="5" key="2">
    <citation type="submission" date="2025-09" db="UniProtKB">
        <authorList>
            <consortium name="Ensembl"/>
        </authorList>
    </citation>
    <scope>IDENTIFICATION</scope>
</reference>
<dbReference type="AlphaFoldDB" id="A0A8C6RBT0"/>
<dbReference type="InterPro" id="IPR016186">
    <property type="entry name" value="C-type_lectin-like/link_sf"/>
</dbReference>
<dbReference type="PROSITE" id="PS50041">
    <property type="entry name" value="C_TYPE_LECTIN_2"/>
    <property type="match status" value="1"/>
</dbReference>
<dbReference type="InterPro" id="IPR018378">
    <property type="entry name" value="C-type_lectin_CS"/>
</dbReference>
<dbReference type="GeneTree" id="ENSGT00940000155012"/>
<dbReference type="Ensembl" id="ENSNGAT00000020344.1">
    <property type="protein sequence ID" value="ENSNGAP00000014748.1"/>
    <property type="gene ID" value="ENSNGAG00000015970.1"/>
</dbReference>
<dbReference type="PANTHER" id="PTHR46746:SF9">
    <property type="entry name" value="CD209 ANTIGEN-LIKE PROTEIN C-LIKE"/>
    <property type="match status" value="1"/>
</dbReference>
<dbReference type="InterPro" id="IPR051379">
    <property type="entry name" value="C-type_Lectin_Receptor_IMM"/>
</dbReference>
<dbReference type="GO" id="GO:0005537">
    <property type="term" value="F:D-mannose binding"/>
    <property type="evidence" value="ECO:0007669"/>
    <property type="project" value="Ensembl"/>
</dbReference>
<reference evidence="5" key="1">
    <citation type="submission" date="2025-08" db="UniProtKB">
        <authorList>
            <consortium name="Ensembl"/>
        </authorList>
    </citation>
    <scope>IDENTIFICATION</scope>
</reference>
<keyword evidence="6" id="KW-1185">Reference proteome</keyword>
<sequence length="208" mass="23977">VRAQQIDSLGFLGKGHIPVMLHLFFLILFTGLLVAIITQISKFSSLEELEQEQRKQEKIYQDVNQLKSGVDSLCCPCPWDWTFFHGNCYFFSKSQRNWHDSITACQEVGAQLVVIKSHEEQSFLQWNAKKYGYTWMGLSDLNKEGTWIWVDGSPLSNSLKKYWNQGQPNNNGGQDCVEFRKSGWNDASCDNTKFWICKSSATPCSRKW</sequence>
<dbReference type="InterPro" id="IPR016187">
    <property type="entry name" value="CTDL_fold"/>
</dbReference>
<evidence type="ECO:0000313" key="6">
    <source>
        <dbReference type="Proteomes" id="UP000694381"/>
    </source>
</evidence>
<keyword evidence="3" id="KW-0812">Transmembrane</keyword>
<evidence type="ECO:0000259" key="4">
    <source>
        <dbReference type="PROSITE" id="PS50041"/>
    </source>
</evidence>
<keyword evidence="2" id="KW-1015">Disulfide bond</keyword>
<evidence type="ECO:0000313" key="5">
    <source>
        <dbReference type="Ensembl" id="ENSNGAP00000014748.1"/>
    </source>
</evidence>
<dbReference type="InterPro" id="IPR033989">
    <property type="entry name" value="CD209-like_CTLD"/>
</dbReference>
<feature type="transmembrane region" description="Helical" evidence="3">
    <location>
        <begin position="17"/>
        <end position="37"/>
    </location>
</feature>